<reference evidence="2 3" key="1">
    <citation type="submission" date="2019-07" db="EMBL/GenBank/DDBJ databases">
        <title>Finished genome of Venturia effusa.</title>
        <authorList>
            <person name="Young C.A."/>
            <person name="Cox M.P."/>
            <person name="Ganley A.R.D."/>
            <person name="David W.J."/>
        </authorList>
    </citation>
    <scope>NUCLEOTIDE SEQUENCE [LARGE SCALE GENOMIC DNA]</scope>
    <source>
        <strain evidence="3">albino</strain>
    </source>
</reference>
<gene>
    <name evidence="2" type="ORF">FKW77_007791</name>
</gene>
<feature type="region of interest" description="Disordered" evidence="1">
    <location>
        <begin position="101"/>
        <end position="126"/>
    </location>
</feature>
<evidence type="ECO:0000313" key="3">
    <source>
        <dbReference type="Proteomes" id="UP000316270"/>
    </source>
</evidence>
<evidence type="ECO:0000256" key="1">
    <source>
        <dbReference type="SAM" id="MobiDB-lite"/>
    </source>
</evidence>
<dbReference type="AlphaFoldDB" id="A0A517L1P5"/>
<feature type="compositionally biased region" description="Basic and acidic residues" evidence="1">
    <location>
        <begin position="259"/>
        <end position="281"/>
    </location>
</feature>
<sequence>MDSKSLSPVEVKAEDKSSLDVKSPLSDRYRRSIPIDFEQQVSAIRSTIQGSTCQEEDKDALIHSPLPFHHFAVASTPGSDGSLPCINRFGRMTMGPWPDPRYPDDQDAFSTSSDDDISDYEDRGVFPPQSKRRRVLGVIKSEAISPSNPAKVTSSPSTIKEESVETASVFPESSDIKGAFDVINTSSSAVVERAGIMDYQRLCDFGSRYMNVPREQTSSEEGVIEDEHPRLRIKKRKERNLWNGRWWQQVHEANGLKMKPREEGNNVVRERSEKLGGSKKG</sequence>
<evidence type="ECO:0000313" key="2">
    <source>
        <dbReference type="EMBL" id="QDS69547.1"/>
    </source>
</evidence>
<feature type="region of interest" description="Disordered" evidence="1">
    <location>
        <begin position="257"/>
        <end position="281"/>
    </location>
</feature>
<feature type="region of interest" description="Disordered" evidence="1">
    <location>
        <begin position="1"/>
        <end position="25"/>
    </location>
</feature>
<name>A0A517L1P5_9PEZI</name>
<proteinExistence type="predicted"/>
<keyword evidence="3" id="KW-1185">Reference proteome</keyword>
<feature type="compositionally biased region" description="Basic and acidic residues" evidence="1">
    <location>
        <begin position="11"/>
        <end position="25"/>
    </location>
</feature>
<dbReference type="Proteomes" id="UP000316270">
    <property type="component" value="Chromosome 3"/>
</dbReference>
<dbReference type="EMBL" id="CP042187">
    <property type="protein sequence ID" value="QDS69547.1"/>
    <property type="molecule type" value="Genomic_DNA"/>
</dbReference>
<accession>A0A517L1P5</accession>
<protein>
    <submittedName>
        <fullName evidence="2">Uncharacterized protein</fullName>
    </submittedName>
</protein>
<organism evidence="2 3">
    <name type="scientific">Venturia effusa</name>
    <dbReference type="NCBI Taxonomy" id="50376"/>
    <lineage>
        <taxon>Eukaryota</taxon>
        <taxon>Fungi</taxon>
        <taxon>Dikarya</taxon>
        <taxon>Ascomycota</taxon>
        <taxon>Pezizomycotina</taxon>
        <taxon>Dothideomycetes</taxon>
        <taxon>Pleosporomycetidae</taxon>
        <taxon>Venturiales</taxon>
        <taxon>Venturiaceae</taxon>
        <taxon>Venturia</taxon>
    </lineage>
</organism>